<feature type="region of interest" description="Disordered" evidence="1">
    <location>
        <begin position="46"/>
        <end position="78"/>
    </location>
</feature>
<dbReference type="InterPro" id="IPR014973">
    <property type="entry name" value="DUF1835"/>
</dbReference>
<dbReference type="Pfam" id="PF12395">
    <property type="entry name" value="DUF3658"/>
    <property type="match status" value="1"/>
</dbReference>
<feature type="compositionally biased region" description="Basic and acidic residues" evidence="1">
    <location>
        <begin position="54"/>
        <end position="70"/>
    </location>
</feature>
<dbReference type="Pfam" id="PF08874">
    <property type="entry name" value="DUF1835"/>
    <property type="match status" value="1"/>
</dbReference>
<protein>
    <submittedName>
        <fullName evidence="4">Protein of uncharacterized function</fullName>
    </submittedName>
</protein>
<evidence type="ECO:0000259" key="2">
    <source>
        <dbReference type="Pfam" id="PF08874"/>
    </source>
</evidence>
<evidence type="ECO:0000256" key="1">
    <source>
        <dbReference type="SAM" id="MobiDB-lite"/>
    </source>
</evidence>
<dbReference type="AlphaFoldDB" id="A0A6N2UUI1"/>
<evidence type="ECO:0000313" key="4">
    <source>
        <dbReference type="EMBL" id="VYT20977.1"/>
    </source>
</evidence>
<dbReference type="EMBL" id="CACRSL010000004">
    <property type="protein sequence ID" value="VYT20977.1"/>
    <property type="molecule type" value="Genomic_DNA"/>
</dbReference>
<sequence length="334" mass="37187">METEGGSIVLEIVFGSSAQGSLRAAQNYGRGKRPGTTVGIGVLYRDGETPSPEELEKARKQAEERERQTWEKGAPLGGTPQDIFCFDLALSVGDITEEIPGPRRQQAMEELYSAAAPKDCRKEVEAQLRRANEGLEAAKRRASQGEAVRIWYSSQPDEVCGMHWFLSQLAQWGRGCGPVALIRLPPWVQREDGVVVRKSGWGQVRPEEWSGYQSLAQTAPSAFIQGCAARWRELQKENGPLRGMLNGQLVSLPEDVYDSFIFREIEAEPEVFREAEVIGRVLGKYQLGIGDGWIATRIEGMIRAGMLEPVTQPEQGIPYRRQLRKRPGSCRSSK</sequence>
<gene>
    <name evidence="4" type="ORF">AULFYP135_02054</name>
</gene>
<feature type="domain" description="DUF1835" evidence="2">
    <location>
        <begin position="80"/>
        <end position="171"/>
    </location>
</feature>
<name>A0A6N2UUI1_9FIRM</name>
<reference evidence="4" key="1">
    <citation type="submission" date="2019-11" db="EMBL/GenBank/DDBJ databases">
        <authorList>
            <person name="Feng L."/>
        </authorList>
    </citation>
    <scope>NUCLEOTIDE SEQUENCE</scope>
    <source>
        <strain evidence="4">AundefinedLFYP135</strain>
    </source>
</reference>
<organism evidence="4">
    <name type="scientific">uncultured Anaerotruncus sp</name>
    <dbReference type="NCBI Taxonomy" id="905011"/>
    <lineage>
        <taxon>Bacteria</taxon>
        <taxon>Bacillati</taxon>
        <taxon>Bacillota</taxon>
        <taxon>Clostridia</taxon>
        <taxon>Eubacteriales</taxon>
        <taxon>Oscillospiraceae</taxon>
        <taxon>Anaerotruncus</taxon>
        <taxon>environmental samples</taxon>
    </lineage>
</organism>
<proteinExistence type="predicted"/>
<accession>A0A6N2UUI1</accession>
<evidence type="ECO:0000259" key="3">
    <source>
        <dbReference type="Pfam" id="PF12395"/>
    </source>
</evidence>
<feature type="domain" description="DUF3658" evidence="3">
    <location>
        <begin position="222"/>
        <end position="311"/>
    </location>
</feature>
<dbReference type="InterPro" id="IPR022123">
    <property type="entry name" value="DUF3658"/>
</dbReference>